<evidence type="ECO:0000259" key="1">
    <source>
        <dbReference type="SMART" id="SM00507"/>
    </source>
</evidence>
<sequence>MAKEDILCLVLNKTFLPFDIISWQKAITLEFMGRGLTIEYHPFKKVNSARKQWDVPVVIKVNSIRTTLVQGPPTRMMIYYRDGFKCAYCGKMLKDNELTIDHVVPKAKGGRWNWENLVTCCRDCNFRKKEEVWIPRYTIPAKPKFLFPQYIDAQKRVDQVTQQIWKRYIPKAMIKSLAK</sequence>
<dbReference type="Proteomes" id="UP000063234">
    <property type="component" value="Chromosome"/>
</dbReference>
<protein>
    <submittedName>
        <fullName evidence="2">HNH endonuclease</fullName>
    </submittedName>
</protein>
<dbReference type="KEGG" id="ttk:TST_0362"/>
<dbReference type="InterPro" id="IPR003615">
    <property type="entry name" value="HNH_nuc"/>
</dbReference>
<dbReference type="Gene3D" id="1.10.30.50">
    <property type="match status" value="1"/>
</dbReference>
<reference evidence="3" key="1">
    <citation type="journal article" date="2018" name="Science">
        <title>A primordial and reversible TCA cycle in a facultatively chemolithoautotrophic thermophile.</title>
        <authorList>
            <person name="Nunoura T."/>
            <person name="Chikaraishi Y."/>
            <person name="Izaki R."/>
            <person name="Suwa T."/>
            <person name="Sato T."/>
            <person name="Harada T."/>
            <person name="Mori K."/>
            <person name="Kato Y."/>
            <person name="Miyazaki M."/>
            <person name="Shimamura S."/>
            <person name="Yanagawa K."/>
            <person name="Shuto A."/>
            <person name="Ohkouchi N."/>
            <person name="Fujita N."/>
            <person name="Takaki Y."/>
            <person name="Atomi H."/>
            <person name="Takai K."/>
        </authorList>
    </citation>
    <scope>NUCLEOTIDE SEQUENCE [LARGE SCALE GENOMIC DNA]</scope>
    <source>
        <strain evidence="3">DSM 17441 / JCM 13301 / NBRC 103674 / ABI70S6</strain>
    </source>
</reference>
<name>A0A0S3QS56_THET7</name>
<feature type="domain" description="HNH nuclease" evidence="1">
    <location>
        <begin position="73"/>
        <end position="126"/>
    </location>
</feature>
<dbReference type="RefSeq" id="WP_068549092.1">
    <property type="nucleotide sequence ID" value="NZ_AP013035.1"/>
</dbReference>
<dbReference type="CDD" id="cd00085">
    <property type="entry name" value="HNHc"/>
    <property type="match status" value="1"/>
</dbReference>
<keyword evidence="2" id="KW-0378">Hydrolase</keyword>
<dbReference type="GO" id="GO:0004519">
    <property type="term" value="F:endonuclease activity"/>
    <property type="evidence" value="ECO:0007669"/>
    <property type="project" value="UniProtKB-KW"/>
</dbReference>
<dbReference type="AlphaFoldDB" id="A0A0S3QS56"/>
<organism evidence="2 3">
    <name type="scientific">Thermosulfidibacter takaii (strain DSM 17441 / JCM 13301 / NBRC 103674 / ABI70S6)</name>
    <dbReference type="NCBI Taxonomy" id="1298851"/>
    <lineage>
        <taxon>Bacteria</taxon>
        <taxon>Pseudomonadati</taxon>
        <taxon>Thermosulfidibacterota</taxon>
        <taxon>Thermosulfidibacteria</taxon>
        <taxon>Thermosulfidibacterales</taxon>
        <taxon>Thermosulfidibacteraceae</taxon>
    </lineage>
</organism>
<dbReference type="PANTHER" id="PTHR33877:SF2">
    <property type="entry name" value="OS07G0170200 PROTEIN"/>
    <property type="match status" value="1"/>
</dbReference>
<proteinExistence type="predicted"/>
<dbReference type="PATRIC" id="fig|1298851.3.peg.374"/>
<keyword evidence="2" id="KW-0255">Endonuclease</keyword>
<dbReference type="Pfam" id="PF14279">
    <property type="entry name" value="HNH_5"/>
    <property type="match status" value="1"/>
</dbReference>
<dbReference type="InterPro" id="IPR052892">
    <property type="entry name" value="NA-targeting_endonuclease"/>
</dbReference>
<keyword evidence="2" id="KW-0540">Nuclease</keyword>
<gene>
    <name evidence="2" type="ORF">TST_0362</name>
</gene>
<accession>A0A0S3QS56</accession>
<evidence type="ECO:0000313" key="3">
    <source>
        <dbReference type="Proteomes" id="UP000063234"/>
    </source>
</evidence>
<dbReference type="OrthoDB" id="9779761at2"/>
<dbReference type="PANTHER" id="PTHR33877">
    <property type="entry name" value="SLL1193 PROTEIN"/>
    <property type="match status" value="1"/>
</dbReference>
<dbReference type="STRING" id="1298851.TST_0362"/>
<keyword evidence="3" id="KW-1185">Reference proteome</keyword>
<dbReference type="InterPro" id="IPR029471">
    <property type="entry name" value="HNH_5"/>
</dbReference>
<evidence type="ECO:0000313" key="2">
    <source>
        <dbReference type="EMBL" id="BAT71170.1"/>
    </source>
</evidence>
<dbReference type="EMBL" id="AP013035">
    <property type="protein sequence ID" value="BAT71170.1"/>
    <property type="molecule type" value="Genomic_DNA"/>
</dbReference>
<dbReference type="SMART" id="SM00507">
    <property type="entry name" value="HNHc"/>
    <property type="match status" value="1"/>
</dbReference>